<dbReference type="EMBL" id="JOJP01000001">
    <property type="protein sequence ID" value="KEI69428.1"/>
    <property type="molecule type" value="Genomic_DNA"/>
</dbReference>
<gene>
    <name evidence="2" type="ORF">GV64_00585</name>
</gene>
<evidence type="ECO:0000313" key="3">
    <source>
        <dbReference type="Proteomes" id="UP000027997"/>
    </source>
</evidence>
<keyword evidence="3" id="KW-1185">Reference proteome</keyword>
<accession>A0A081K5K2</accession>
<sequence length="546" mass="59975">MDSSGIGSLSTSQINQINKLASKKGADNQVLIAKHKGREVRFEAVTPKVSSKAKQKELDSGSRLAVETLGLKDRKVSPSMAQTILNIREKVNSSTHASFKDLDFLNEHLVSSYNSLESDLNISLESLDSGIESDFSGSTESLDSIVSDIDSNFSGSIESLDSLDAEGQPIFRTFPFKRPSEQTDIEQKESQPRSELKRRGAIRRESIVPPDLPPKRQKQTAPPRPDKPEHLSRPELPPKRKNLPGPPVPPRQPLTSKMKAYVPTERPLPDLPSSSTKSPSTKVEPAPRKESLLEVFSKAPELNKTGFASLDSKAQIAELKTAKNAEQTGKFLDQCTAKQRMALSKNKNFPKHCWPAMNQRLLADALEAHSSKNTGGMYRVGGSQTALTKAVENFNKKRVPDSVLNDRIDAAQLFKRTHDSQKLFSADTFRKFSAVVQTDPIDYQRFNQELDDALAGMPPDSRDQAMISLKVMRNAYLAAPQERASNTAPDAPVAKNDLASLFAESTLTFQKTPAAATQEEALQAMAIAAKEQAAGLKVMTTLLSQR</sequence>
<feature type="compositionally biased region" description="Basic and acidic residues" evidence="1">
    <location>
        <begin position="224"/>
        <end position="238"/>
    </location>
</feature>
<name>A0A081K5K2_9GAMM</name>
<dbReference type="AlphaFoldDB" id="A0A081K5K2"/>
<comment type="caution">
    <text evidence="2">The sequence shown here is derived from an EMBL/GenBank/DDBJ whole genome shotgun (WGS) entry which is preliminary data.</text>
</comment>
<reference evidence="2 3" key="1">
    <citation type="submission" date="2014-06" db="EMBL/GenBank/DDBJ databases">
        <title>Whole Genome Sequences of Three Symbiotic Endozoicomonas Bacteria.</title>
        <authorList>
            <person name="Neave M.J."/>
            <person name="Apprill A."/>
            <person name="Voolstra C.R."/>
        </authorList>
    </citation>
    <scope>NUCLEOTIDE SEQUENCE [LARGE SCALE GENOMIC DNA]</scope>
    <source>
        <strain evidence="2 3">DSM 22380</strain>
    </source>
</reference>
<feature type="compositionally biased region" description="Basic and acidic residues" evidence="1">
    <location>
        <begin position="178"/>
        <end position="206"/>
    </location>
</feature>
<dbReference type="Proteomes" id="UP000027997">
    <property type="component" value="Unassembled WGS sequence"/>
</dbReference>
<proteinExistence type="predicted"/>
<protein>
    <submittedName>
        <fullName evidence="2">Uncharacterized protein</fullName>
    </submittedName>
</protein>
<evidence type="ECO:0000256" key="1">
    <source>
        <dbReference type="SAM" id="MobiDB-lite"/>
    </source>
</evidence>
<dbReference type="RefSeq" id="WP_020582506.1">
    <property type="nucleotide sequence ID" value="NZ_JOJP01000001.1"/>
</dbReference>
<feature type="compositionally biased region" description="Low complexity" evidence="1">
    <location>
        <begin position="272"/>
        <end position="282"/>
    </location>
</feature>
<feature type="region of interest" description="Disordered" evidence="1">
    <location>
        <begin position="174"/>
        <end position="288"/>
    </location>
</feature>
<evidence type="ECO:0000313" key="2">
    <source>
        <dbReference type="EMBL" id="KEI69428.1"/>
    </source>
</evidence>
<organism evidence="2 3">
    <name type="scientific">Endozoicomonas elysicola</name>
    <dbReference type="NCBI Taxonomy" id="305900"/>
    <lineage>
        <taxon>Bacteria</taxon>
        <taxon>Pseudomonadati</taxon>
        <taxon>Pseudomonadota</taxon>
        <taxon>Gammaproteobacteria</taxon>
        <taxon>Oceanospirillales</taxon>
        <taxon>Endozoicomonadaceae</taxon>
        <taxon>Endozoicomonas</taxon>
    </lineage>
</organism>